<organism evidence="3 4">
    <name type="scientific">Holothuria leucospilota</name>
    <name type="common">Black long sea cucumber</name>
    <name type="synonym">Mertensiothuria leucospilota</name>
    <dbReference type="NCBI Taxonomy" id="206669"/>
    <lineage>
        <taxon>Eukaryota</taxon>
        <taxon>Metazoa</taxon>
        <taxon>Echinodermata</taxon>
        <taxon>Eleutherozoa</taxon>
        <taxon>Echinozoa</taxon>
        <taxon>Holothuroidea</taxon>
        <taxon>Aspidochirotacea</taxon>
        <taxon>Aspidochirotida</taxon>
        <taxon>Holothuriidae</taxon>
        <taxon>Holothuria</taxon>
    </lineage>
</organism>
<gene>
    <name evidence="3" type="ORF">HOLleu_00887</name>
</gene>
<dbReference type="Pfam" id="PF20478">
    <property type="entry name" value="P2RX7_C"/>
    <property type="match status" value="1"/>
</dbReference>
<feature type="region of interest" description="Disordered" evidence="1">
    <location>
        <begin position="1"/>
        <end position="43"/>
    </location>
</feature>
<dbReference type="OrthoDB" id="5798249at2759"/>
<keyword evidence="4" id="KW-1185">Reference proteome</keyword>
<dbReference type="Proteomes" id="UP001152320">
    <property type="component" value="Chromosome 1"/>
</dbReference>
<evidence type="ECO:0000313" key="3">
    <source>
        <dbReference type="EMBL" id="KAJ8048534.1"/>
    </source>
</evidence>
<dbReference type="PANTHER" id="PTHR36981">
    <property type="entry name" value="ZGC:195170"/>
    <property type="match status" value="1"/>
</dbReference>
<name>A0A9Q1CQ29_HOLLE</name>
<dbReference type="InterPro" id="IPR046815">
    <property type="entry name" value="P2RX7_C"/>
</dbReference>
<sequence>MAEPGPEPYAFEPVLRQPRPNVRPNARVARPNNSDEELEEEAERLPRRTDNLNWCVCQVHCTIMATERECLCCGEVEECLNLLDAHTSCITESQAFRSACLTEASLKAAIVLMRYAKGLTRPLDRYDNRVYRYAAYRSFTAWVHGHLGQGARKIIPSCVVTAIRQTWPSANGIYRGYLDAPEVDDALGNF</sequence>
<dbReference type="PANTHER" id="PTHR36981:SF1">
    <property type="entry name" value="P2X PURINORECEPTOR 7 INTRACELLULAR DOMAIN-CONTAINING PROTEIN"/>
    <property type="match status" value="1"/>
</dbReference>
<comment type="caution">
    <text evidence="3">The sequence shown here is derived from an EMBL/GenBank/DDBJ whole genome shotgun (WGS) entry which is preliminary data.</text>
</comment>
<evidence type="ECO:0000256" key="1">
    <source>
        <dbReference type="SAM" id="MobiDB-lite"/>
    </source>
</evidence>
<evidence type="ECO:0000259" key="2">
    <source>
        <dbReference type="Pfam" id="PF20478"/>
    </source>
</evidence>
<evidence type="ECO:0000313" key="4">
    <source>
        <dbReference type="Proteomes" id="UP001152320"/>
    </source>
</evidence>
<accession>A0A9Q1CQ29</accession>
<feature type="domain" description="P2X purinoreceptor 7 intracellular" evidence="2">
    <location>
        <begin position="32"/>
        <end position="177"/>
    </location>
</feature>
<dbReference type="EMBL" id="JAIZAY010000001">
    <property type="protein sequence ID" value="KAJ8048534.1"/>
    <property type="molecule type" value="Genomic_DNA"/>
</dbReference>
<dbReference type="AlphaFoldDB" id="A0A9Q1CQ29"/>
<protein>
    <submittedName>
        <fullName evidence="3">P2X purinoceptor 7</fullName>
    </submittedName>
</protein>
<reference evidence="3" key="1">
    <citation type="submission" date="2021-10" db="EMBL/GenBank/DDBJ databases">
        <title>Tropical sea cucumber genome reveals ecological adaptation and Cuvierian tubules defense mechanism.</title>
        <authorList>
            <person name="Chen T."/>
        </authorList>
    </citation>
    <scope>NUCLEOTIDE SEQUENCE</scope>
    <source>
        <strain evidence="3">Nanhai2018</strain>
        <tissue evidence="3">Muscle</tissue>
    </source>
</reference>
<proteinExistence type="predicted"/>